<keyword evidence="4" id="KW-1185">Reference proteome</keyword>
<sequence>MDKGKLFLVALACLTVAAAEPHNYNYEQSAPSLKWKVETMSAAEDRPETMSAAEDRPETMSAAEDRPETM</sequence>
<reference evidence="3" key="1">
    <citation type="journal article" date="2023" name="G3 (Bethesda)">
        <title>A reference genome for the long-term kleptoplast-retaining sea slug Elysia crispata morphotype clarki.</title>
        <authorList>
            <person name="Eastman K.E."/>
            <person name="Pendleton A.L."/>
            <person name="Shaikh M.A."/>
            <person name="Suttiyut T."/>
            <person name="Ogas R."/>
            <person name="Tomko P."/>
            <person name="Gavelis G."/>
            <person name="Widhalm J.R."/>
            <person name="Wisecaver J.H."/>
        </authorList>
    </citation>
    <scope>NUCLEOTIDE SEQUENCE</scope>
    <source>
        <strain evidence="3">ECLA1</strain>
    </source>
</reference>
<evidence type="ECO:0000313" key="4">
    <source>
        <dbReference type="Proteomes" id="UP001283361"/>
    </source>
</evidence>
<accession>A0AAE1DU25</accession>
<keyword evidence="2" id="KW-0732">Signal</keyword>
<protein>
    <submittedName>
        <fullName evidence="3">Uncharacterized protein</fullName>
    </submittedName>
</protein>
<dbReference type="Proteomes" id="UP001283361">
    <property type="component" value="Unassembled WGS sequence"/>
</dbReference>
<dbReference type="AlphaFoldDB" id="A0AAE1DU25"/>
<evidence type="ECO:0000256" key="1">
    <source>
        <dbReference type="SAM" id="MobiDB-lite"/>
    </source>
</evidence>
<organism evidence="3 4">
    <name type="scientific">Elysia crispata</name>
    <name type="common">lettuce slug</name>
    <dbReference type="NCBI Taxonomy" id="231223"/>
    <lineage>
        <taxon>Eukaryota</taxon>
        <taxon>Metazoa</taxon>
        <taxon>Spiralia</taxon>
        <taxon>Lophotrochozoa</taxon>
        <taxon>Mollusca</taxon>
        <taxon>Gastropoda</taxon>
        <taxon>Heterobranchia</taxon>
        <taxon>Euthyneura</taxon>
        <taxon>Panpulmonata</taxon>
        <taxon>Sacoglossa</taxon>
        <taxon>Placobranchoidea</taxon>
        <taxon>Plakobranchidae</taxon>
        <taxon>Elysia</taxon>
    </lineage>
</organism>
<gene>
    <name evidence="3" type="ORF">RRG08_027903</name>
</gene>
<feature type="signal peptide" evidence="2">
    <location>
        <begin position="1"/>
        <end position="19"/>
    </location>
</feature>
<name>A0AAE1DU25_9GAST</name>
<feature type="chain" id="PRO_5042071973" evidence="2">
    <location>
        <begin position="20"/>
        <end position="70"/>
    </location>
</feature>
<comment type="caution">
    <text evidence="3">The sequence shown here is derived from an EMBL/GenBank/DDBJ whole genome shotgun (WGS) entry which is preliminary data.</text>
</comment>
<dbReference type="EMBL" id="JAWDGP010002514">
    <property type="protein sequence ID" value="KAK3782355.1"/>
    <property type="molecule type" value="Genomic_DNA"/>
</dbReference>
<feature type="region of interest" description="Disordered" evidence="1">
    <location>
        <begin position="40"/>
        <end position="70"/>
    </location>
</feature>
<evidence type="ECO:0000313" key="3">
    <source>
        <dbReference type="EMBL" id="KAK3782355.1"/>
    </source>
</evidence>
<feature type="compositionally biased region" description="Basic and acidic residues" evidence="1">
    <location>
        <begin position="43"/>
        <end position="70"/>
    </location>
</feature>
<proteinExistence type="predicted"/>
<evidence type="ECO:0000256" key="2">
    <source>
        <dbReference type="SAM" id="SignalP"/>
    </source>
</evidence>